<dbReference type="EMBL" id="BNAW01000040">
    <property type="protein sequence ID" value="GHG35679.1"/>
    <property type="molecule type" value="Genomic_DNA"/>
</dbReference>
<evidence type="ECO:0000313" key="4">
    <source>
        <dbReference type="EMBL" id="GHG35679.1"/>
    </source>
</evidence>
<dbReference type="CDD" id="cd04301">
    <property type="entry name" value="NAT_SF"/>
    <property type="match status" value="1"/>
</dbReference>
<dbReference type="PANTHER" id="PTHR43877">
    <property type="entry name" value="AMINOALKYLPHOSPHONATE N-ACETYLTRANSFERASE-RELATED-RELATED"/>
    <property type="match status" value="1"/>
</dbReference>
<dbReference type="InterPro" id="IPR016181">
    <property type="entry name" value="Acyl_CoA_acyltransferase"/>
</dbReference>
<dbReference type="InterPro" id="IPR000182">
    <property type="entry name" value="GNAT_dom"/>
</dbReference>
<dbReference type="Proteomes" id="UP000649955">
    <property type="component" value="Unassembled WGS sequence"/>
</dbReference>
<evidence type="ECO:0000259" key="3">
    <source>
        <dbReference type="PROSITE" id="PS51186"/>
    </source>
</evidence>
<evidence type="ECO:0000256" key="2">
    <source>
        <dbReference type="ARBA" id="ARBA00023315"/>
    </source>
</evidence>
<keyword evidence="5" id="KW-1185">Reference proteome</keyword>
<dbReference type="InterPro" id="IPR050832">
    <property type="entry name" value="Bact_Acetyltransf"/>
</dbReference>
<comment type="caution">
    <text evidence="4">The sequence shown here is derived from an EMBL/GenBank/DDBJ whole genome shotgun (WGS) entry which is preliminary data.</text>
</comment>
<sequence>MLAPMLIRRETPADRAAIHALHSAAFRREAGVTPVEAPLVDELRADGDLLAPLSLVAVRDGVVVGHVCCSRARLGGDPAAAVGLGPLGVLPAHQASGVGSALMHAVLGAADALGHGLVVLLGNPAYYARFGFGTASDVAITAPDPQWGPHFQARTLAAYEPTQAGAFEYAPAFSRI</sequence>
<dbReference type="SUPFAM" id="SSF55729">
    <property type="entry name" value="Acyl-CoA N-acyltransferases (Nat)"/>
    <property type="match status" value="1"/>
</dbReference>
<organism evidence="4 5">
    <name type="scientific">Amycolatopsis bullii</name>
    <dbReference type="NCBI Taxonomy" id="941987"/>
    <lineage>
        <taxon>Bacteria</taxon>
        <taxon>Bacillati</taxon>
        <taxon>Actinomycetota</taxon>
        <taxon>Actinomycetes</taxon>
        <taxon>Pseudonocardiales</taxon>
        <taxon>Pseudonocardiaceae</taxon>
        <taxon>Amycolatopsis</taxon>
    </lineage>
</organism>
<feature type="domain" description="N-acetyltransferase" evidence="3">
    <location>
        <begin position="5"/>
        <end position="161"/>
    </location>
</feature>
<accession>A0ABQ3KM70</accession>
<dbReference type="Pfam" id="PF00583">
    <property type="entry name" value="Acetyltransf_1"/>
    <property type="match status" value="1"/>
</dbReference>
<reference evidence="5" key="1">
    <citation type="journal article" date="2019" name="Int. J. Syst. Evol. Microbiol.">
        <title>The Global Catalogue of Microorganisms (GCM) 10K type strain sequencing project: providing services to taxonomists for standard genome sequencing and annotation.</title>
        <authorList>
            <consortium name="The Broad Institute Genomics Platform"/>
            <consortium name="The Broad Institute Genome Sequencing Center for Infectious Disease"/>
            <person name="Wu L."/>
            <person name="Ma J."/>
        </authorList>
    </citation>
    <scope>NUCLEOTIDE SEQUENCE [LARGE SCALE GENOMIC DNA]</scope>
    <source>
        <strain evidence="5">CGMCC 4.7680</strain>
    </source>
</reference>
<gene>
    <name evidence="4" type="primary">yhbS</name>
    <name evidence="4" type="ORF">GCM10017567_65250</name>
</gene>
<dbReference type="PANTHER" id="PTHR43877:SF1">
    <property type="entry name" value="ACETYLTRANSFERASE"/>
    <property type="match status" value="1"/>
</dbReference>
<protein>
    <submittedName>
        <fullName evidence="4">N-acetyltransferase</fullName>
    </submittedName>
</protein>
<evidence type="ECO:0000313" key="5">
    <source>
        <dbReference type="Proteomes" id="UP000649955"/>
    </source>
</evidence>
<proteinExistence type="predicted"/>
<evidence type="ECO:0000256" key="1">
    <source>
        <dbReference type="ARBA" id="ARBA00022679"/>
    </source>
</evidence>
<dbReference type="Gene3D" id="3.40.630.30">
    <property type="match status" value="1"/>
</dbReference>
<keyword evidence="2" id="KW-0012">Acyltransferase</keyword>
<name>A0ABQ3KM70_9PSEU</name>
<dbReference type="PROSITE" id="PS51186">
    <property type="entry name" value="GNAT"/>
    <property type="match status" value="1"/>
</dbReference>
<keyword evidence="1" id="KW-0808">Transferase</keyword>